<organism evidence="1 2">
    <name type="scientific">Patagioenas fasciata monilis</name>
    <dbReference type="NCBI Taxonomy" id="372326"/>
    <lineage>
        <taxon>Eukaryota</taxon>
        <taxon>Metazoa</taxon>
        <taxon>Chordata</taxon>
        <taxon>Craniata</taxon>
        <taxon>Vertebrata</taxon>
        <taxon>Euteleostomi</taxon>
        <taxon>Archelosauria</taxon>
        <taxon>Archosauria</taxon>
        <taxon>Dinosauria</taxon>
        <taxon>Saurischia</taxon>
        <taxon>Theropoda</taxon>
        <taxon>Coelurosauria</taxon>
        <taxon>Aves</taxon>
        <taxon>Neognathae</taxon>
        <taxon>Neoaves</taxon>
        <taxon>Columbimorphae</taxon>
        <taxon>Columbiformes</taxon>
        <taxon>Columbidae</taxon>
        <taxon>Patagioenas</taxon>
    </lineage>
</organism>
<dbReference type="EMBL" id="LSYS01009367">
    <property type="protein sequence ID" value="OPJ67154.1"/>
    <property type="molecule type" value="Genomic_DNA"/>
</dbReference>
<proteinExistence type="predicted"/>
<dbReference type="AlphaFoldDB" id="A0A1V4J533"/>
<comment type="caution">
    <text evidence="1">The sequence shown here is derived from an EMBL/GenBank/DDBJ whole genome shotgun (WGS) entry which is preliminary data.</text>
</comment>
<reference evidence="1 2" key="1">
    <citation type="submission" date="2016-02" db="EMBL/GenBank/DDBJ databases">
        <title>Band-tailed pigeon sequencing and assembly.</title>
        <authorList>
            <person name="Soares A.E."/>
            <person name="Novak B.J."/>
            <person name="Rice E.S."/>
            <person name="O'Connell B."/>
            <person name="Chang D."/>
            <person name="Weber S."/>
            <person name="Shapiro B."/>
        </authorList>
    </citation>
    <scope>NUCLEOTIDE SEQUENCE [LARGE SCALE GENOMIC DNA]</scope>
    <source>
        <strain evidence="1">BTP2013</strain>
        <tissue evidence="1">Blood</tissue>
    </source>
</reference>
<evidence type="ECO:0000313" key="2">
    <source>
        <dbReference type="Proteomes" id="UP000190648"/>
    </source>
</evidence>
<protein>
    <submittedName>
        <fullName evidence="1">Uncharacterized protein</fullName>
    </submittedName>
</protein>
<name>A0A1V4J533_PATFA</name>
<evidence type="ECO:0000313" key="1">
    <source>
        <dbReference type="EMBL" id="OPJ67154.1"/>
    </source>
</evidence>
<accession>A0A1V4J533</accession>
<gene>
    <name evidence="1" type="ORF">AV530_017057</name>
</gene>
<keyword evidence="2" id="KW-1185">Reference proteome</keyword>
<sequence length="95" mass="10718">MGCIQKKATVGLSWTPLVNRNLKKCVPAPHLHDSSLLKEVVTVNVQKAHAHLSGYRIHGSSYFGGADVHTCMCYNLLMYTSKGKYYQFRIFRSQS</sequence>
<dbReference type="Proteomes" id="UP000190648">
    <property type="component" value="Unassembled WGS sequence"/>
</dbReference>